<dbReference type="AlphaFoldDB" id="A0A645DVJ5"/>
<dbReference type="InterPro" id="IPR036097">
    <property type="entry name" value="HisK_dim/P_sf"/>
</dbReference>
<dbReference type="CDD" id="cd00075">
    <property type="entry name" value="HATPase"/>
    <property type="match status" value="1"/>
</dbReference>
<comment type="catalytic activity">
    <reaction evidence="1">
        <text>ATP + protein L-histidine = ADP + protein N-phospho-L-histidine.</text>
        <dbReference type="EC" id="2.7.13.3"/>
    </reaction>
</comment>
<evidence type="ECO:0000256" key="12">
    <source>
        <dbReference type="ARBA" id="ARBA00023012"/>
    </source>
</evidence>
<dbReference type="InterPro" id="IPR003661">
    <property type="entry name" value="HisK_dim/P_dom"/>
</dbReference>
<sequence>MEGIGYLLSAAWQVLLISFLIAFLAAVVLAFFVLYPLKRQSEKLASALERIANGERDVSFPEQKVLEFETIAEASLVLQGTLSKEETLRDQWTADIAHDLRTPVTVLKGQLEAISDGVFTADAKRLDLLLRETGRLENLINSLSLLTRLESPNFKPEVQRISLTDLLRQTQARFEAEAAKRAMVVSIPTKQASVVADTALLTRSLDNLISNAIRYGEANSTITITFEADGQKNAVWLCIENEGHIDQAFLPHVFDRLSRSEHARSTEGSGLGLAIVKAIVEAHHWTIEAESNKTTRFILRFT</sequence>
<dbReference type="Gene3D" id="3.30.565.10">
    <property type="entry name" value="Histidine kinase-like ATPase, C-terminal domain"/>
    <property type="match status" value="1"/>
</dbReference>
<evidence type="ECO:0000256" key="10">
    <source>
        <dbReference type="ARBA" id="ARBA00022840"/>
    </source>
</evidence>
<evidence type="ECO:0000259" key="15">
    <source>
        <dbReference type="PROSITE" id="PS50109"/>
    </source>
</evidence>
<name>A0A645DVJ5_9ZZZZ</name>
<dbReference type="PANTHER" id="PTHR45528:SF1">
    <property type="entry name" value="SENSOR HISTIDINE KINASE CPXA"/>
    <property type="match status" value="1"/>
</dbReference>
<feature type="domain" description="Histidine kinase" evidence="15">
    <location>
        <begin position="95"/>
        <end position="302"/>
    </location>
</feature>
<dbReference type="InterPro" id="IPR003594">
    <property type="entry name" value="HATPase_dom"/>
</dbReference>
<evidence type="ECO:0000256" key="2">
    <source>
        <dbReference type="ARBA" id="ARBA00004651"/>
    </source>
</evidence>
<dbReference type="SMART" id="SM00387">
    <property type="entry name" value="HATPase_c"/>
    <property type="match status" value="1"/>
</dbReference>
<dbReference type="GO" id="GO:0005886">
    <property type="term" value="C:plasma membrane"/>
    <property type="evidence" value="ECO:0007669"/>
    <property type="project" value="UniProtKB-SubCell"/>
</dbReference>
<keyword evidence="5" id="KW-0597">Phosphoprotein</keyword>
<gene>
    <name evidence="16" type="primary">cusS_6</name>
    <name evidence="16" type="ORF">SDC9_140673</name>
</gene>
<evidence type="ECO:0000256" key="13">
    <source>
        <dbReference type="ARBA" id="ARBA00023136"/>
    </source>
</evidence>
<dbReference type="SMART" id="SM00388">
    <property type="entry name" value="HisKA"/>
    <property type="match status" value="1"/>
</dbReference>
<dbReference type="GO" id="GO:0000155">
    <property type="term" value="F:phosphorelay sensor kinase activity"/>
    <property type="evidence" value="ECO:0007669"/>
    <property type="project" value="InterPro"/>
</dbReference>
<dbReference type="CDD" id="cd00082">
    <property type="entry name" value="HisKA"/>
    <property type="match status" value="1"/>
</dbReference>
<dbReference type="SUPFAM" id="SSF55874">
    <property type="entry name" value="ATPase domain of HSP90 chaperone/DNA topoisomerase II/histidine kinase"/>
    <property type="match status" value="1"/>
</dbReference>
<dbReference type="InterPro" id="IPR036890">
    <property type="entry name" value="HATPase_C_sf"/>
</dbReference>
<dbReference type="PANTHER" id="PTHR45528">
    <property type="entry name" value="SENSOR HISTIDINE KINASE CPXA"/>
    <property type="match status" value="1"/>
</dbReference>
<evidence type="ECO:0000256" key="9">
    <source>
        <dbReference type="ARBA" id="ARBA00022777"/>
    </source>
</evidence>
<evidence type="ECO:0000256" key="11">
    <source>
        <dbReference type="ARBA" id="ARBA00022989"/>
    </source>
</evidence>
<reference evidence="16" key="1">
    <citation type="submission" date="2019-08" db="EMBL/GenBank/DDBJ databases">
        <authorList>
            <person name="Kucharzyk K."/>
            <person name="Murdoch R.W."/>
            <person name="Higgins S."/>
            <person name="Loffler F."/>
        </authorList>
    </citation>
    <scope>NUCLEOTIDE SEQUENCE</scope>
</reference>
<evidence type="ECO:0000256" key="3">
    <source>
        <dbReference type="ARBA" id="ARBA00012438"/>
    </source>
</evidence>
<evidence type="ECO:0000256" key="4">
    <source>
        <dbReference type="ARBA" id="ARBA00022475"/>
    </source>
</evidence>
<dbReference type="Pfam" id="PF00512">
    <property type="entry name" value="HisKA"/>
    <property type="match status" value="1"/>
</dbReference>
<dbReference type="EC" id="2.7.13.3" evidence="3"/>
<evidence type="ECO:0000256" key="6">
    <source>
        <dbReference type="ARBA" id="ARBA00022679"/>
    </source>
</evidence>
<keyword evidence="9 16" id="KW-0418">Kinase</keyword>
<keyword evidence="6 16" id="KW-0808">Transferase</keyword>
<proteinExistence type="predicted"/>
<dbReference type="Gene3D" id="1.10.287.130">
    <property type="match status" value="1"/>
</dbReference>
<keyword evidence="7 14" id="KW-0812">Transmembrane</keyword>
<keyword evidence="4" id="KW-1003">Cell membrane</keyword>
<dbReference type="EMBL" id="VSSQ01040320">
    <property type="protein sequence ID" value="MPM93534.1"/>
    <property type="molecule type" value="Genomic_DNA"/>
</dbReference>
<organism evidence="16">
    <name type="scientific">bioreactor metagenome</name>
    <dbReference type="NCBI Taxonomy" id="1076179"/>
    <lineage>
        <taxon>unclassified sequences</taxon>
        <taxon>metagenomes</taxon>
        <taxon>ecological metagenomes</taxon>
    </lineage>
</organism>
<dbReference type="Gene3D" id="6.10.340.10">
    <property type="match status" value="1"/>
</dbReference>
<dbReference type="InterPro" id="IPR050398">
    <property type="entry name" value="HssS/ArlS-like"/>
</dbReference>
<dbReference type="InterPro" id="IPR005467">
    <property type="entry name" value="His_kinase_dom"/>
</dbReference>
<keyword evidence="10" id="KW-0067">ATP-binding</keyword>
<keyword evidence="11 14" id="KW-1133">Transmembrane helix</keyword>
<keyword evidence="8" id="KW-0547">Nucleotide-binding</keyword>
<keyword evidence="13 14" id="KW-0472">Membrane</keyword>
<evidence type="ECO:0000256" key="5">
    <source>
        <dbReference type="ARBA" id="ARBA00022553"/>
    </source>
</evidence>
<feature type="transmembrane region" description="Helical" evidence="14">
    <location>
        <begin position="12"/>
        <end position="35"/>
    </location>
</feature>
<dbReference type="SUPFAM" id="SSF47384">
    <property type="entry name" value="Homodimeric domain of signal transducing histidine kinase"/>
    <property type="match status" value="1"/>
</dbReference>
<comment type="caution">
    <text evidence="16">The sequence shown here is derived from an EMBL/GenBank/DDBJ whole genome shotgun (WGS) entry which is preliminary data.</text>
</comment>
<dbReference type="PROSITE" id="PS50109">
    <property type="entry name" value="HIS_KIN"/>
    <property type="match status" value="1"/>
</dbReference>
<protein>
    <recommendedName>
        <fullName evidence="3">histidine kinase</fullName>
        <ecNumber evidence="3">2.7.13.3</ecNumber>
    </recommendedName>
</protein>
<evidence type="ECO:0000256" key="14">
    <source>
        <dbReference type="SAM" id="Phobius"/>
    </source>
</evidence>
<dbReference type="GO" id="GO:0005524">
    <property type="term" value="F:ATP binding"/>
    <property type="evidence" value="ECO:0007669"/>
    <property type="project" value="UniProtKB-KW"/>
</dbReference>
<evidence type="ECO:0000256" key="8">
    <source>
        <dbReference type="ARBA" id="ARBA00022741"/>
    </source>
</evidence>
<evidence type="ECO:0000256" key="1">
    <source>
        <dbReference type="ARBA" id="ARBA00000085"/>
    </source>
</evidence>
<comment type="subcellular location">
    <subcellularLocation>
        <location evidence="2">Cell membrane</location>
        <topology evidence="2">Multi-pass membrane protein</topology>
    </subcellularLocation>
</comment>
<keyword evidence="12" id="KW-0902">Two-component regulatory system</keyword>
<evidence type="ECO:0000256" key="7">
    <source>
        <dbReference type="ARBA" id="ARBA00022692"/>
    </source>
</evidence>
<accession>A0A645DVJ5</accession>
<evidence type="ECO:0000313" key="16">
    <source>
        <dbReference type="EMBL" id="MPM93534.1"/>
    </source>
</evidence>
<dbReference type="Pfam" id="PF02518">
    <property type="entry name" value="HATPase_c"/>
    <property type="match status" value="1"/>
</dbReference>